<comment type="similarity">
    <text evidence="1">Belongs to the YciI family.</text>
</comment>
<evidence type="ECO:0000313" key="4">
    <source>
        <dbReference type="Proteomes" id="UP001162741"/>
    </source>
</evidence>
<feature type="domain" description="YCII-related" evidence="2">
    <location>
        <begin position="9"/>
        <end position="77"/>
    </location>
</feature>
<dbReference type="EMBL" id="CP107006">
    <property type="protein sequence ID" value="UYQ92924.1"/>
    <property type="molecule type" value="Genomic_DNA"/>
</dbReference>
<reference evidence="3" key="1">
    <citation type="submission" date="2022-10" db="EMBL/GenBank/DDBJ databases">
        <title>Chitinophaga sp. nov., isolated from soil.</title>
        <authorList>
            <person name="Jeon C.O."/>
        </authorList>
    </citation>
    <scope>NUCLEOTIDE SEQUENCE</scope>
    <source>
        <strain evidence="3">R8</strain>
    </source>
</reference>
<name>A0ABY6J3P3_9BACT</name>
<protein>
    <submittedName>
        <fullName evidence="3">YciI family protein</fullName>
    </submittedName>
</protein>
<evidence type="ECO:0000259" key="2">
    <source>
        <dbReference type="Pfam" id="PF03795"/>
    </source>
</evidence>
<accession>A0ABY6J3P3</accession>
<dbReference type="SUPFAM" id="SSF54909">
    <property type="entry name" value="Dimeric alpha+beta barrel"/>
    <property type="match status" value="1"/>
</dbReference>
<sequence length="90" mass="10355">MLQYIRPLAAIDHYLDAHKVFLDKYVQSGHFILSGRRKPRTGAIILCKSSSRKEVEAILAEDPLDKYQLALYEIIEIEPIFAAQQLEQLL</sequence>
<dbReference type="InterPro" id="IPR011008">
    <property type="entry name" value="Dimeric_a/b-barrel"/>
</dbReference>
<keyword evidence="4" id="KW-1185">Reference proteome</keyword>
<gene>
    <name evidence="3" type="ORF">MKQ68_22850</name>
</gene>
<dbReference type="PANTHER" id="PTHR37828">
    <property type="entry name" value="GSR2449 PROTEIN"/>
    <property type="match status" value="1"/>
</dbReference>
<organism evidence="3 4">
    <name type="scientific">Chitinophaga horti</name>
    <dbReference type="NCBI Taxonomy" id="2920382"/>
    <lineage>
        <taxon>Bacteria</taxon>
        <taxon>Pseudomonadati</taxon>
        <taxon>Bacteroidota</taxon>
        <taxon>Chitinophagia</taxon>
        <taxon>Chitinophagales</taxon>
        <taxon>Chitinophagaceae</taxon>
        <taxon>Chitinophaga</taxon>
    </lineage>
</organism>
<dbReference type="RefSeq" id="WP_264281092.1">
    <property type="nucleotide sequence ID" value="NZ_CP107006.1"/>
</dbReference>
<evidence type="ECO:0000313" key="3">
    <source>
        <dbReference type="EMBL" id="UYQ92924.1"/>
    </source>
</evidence>
<dbReference type="PANTHER" id="PTHR37828:SF1">
    <property type="entry name" value="YCII-RELATED DOMAIN-CONTAINING PROTEIN"/>
    <property type="match status" value="1"/>
</dbReference>
<evidence type="ECO:0000256" key="1">
    <source>
        <dbReference type="ARBA" id="ARBA00007689"/>
    </source>
</evidence>
<dbReference type="Proteomes" id="UP001162741">
    <property type="component" value="Chromosome"/>
</dbReference>
<proteinExistence type="inferred from homology"/>
<dbReference type="InterPro" id="IPR005545">
    <property type="entry name" value="YCII"/>
</dbReference>
<dbReference type="Pfam" id="PF03795">
    <property type="entry name" value="YCII"/>
    <property type="match status" value="1"/>
</dbReference>